<proteinExistence type="inferred from homology"/>
<reference evidence="16" key="1">
    <citation type="submission" date="2025-08" db="UniProtKB">
        <authorList>
            <consortium name="Ensembl"/>
        </authorList>
    </citation>
    <scope>IDENTIFICATION</scope>
</reference>
<dbReference type="Gene3D" id="2.30.34.10">
    <property type="entry name" value="Leishmanolysin domain 4"/>
    <property type="match status" value="1"/>
</dbReference>
<dbReference type="GO" id="GO:0005737">
    <property type="term" value="C:cytoplasm"/>
    <property type="evidence" value="ECO:0007669"/>
    <property type="project" value="TreeGrafter"/>
</dbReference>
<dbReference type="SUPFAM" id="SSF55486">
    <property type="entry name" value="Metalloproteases ('zincins'), catalytic domain"/>
    <property type="match status" value="1"/>
</dbReference>
<dbReference type="Gene3D" id="3.10.170.20">
    <property type="match status" value="1"/>
</dbReference>
<keyword evidence="5 13" id="KW-0479">Metal-binding</keyword>
<keyword evidence="3 14" id="KW-0645">Protease</keyword>
<dbReference type="FunFam" id="3.90.132.10:FF:000002">
    <property type="entry name" value="Leishmanolysin like peptidase 2"/>
    <property type="match status" value="1"/>
</dbReference>
<keyword evidence="10 13" id="KW-0482">Metalloprotease</keyword>
<keyword evidence="8 13" id="KW-0862">Zinc</keyword>
<accession>A0A3B3S0U7</accession>
<dbReference type="Ensembl" id="ENSPKIT00000004439.1">
    <property type="protein sequence ID" value="ENSPKIP00000023750.1"/>
    <property type="gene ID" value="ENSPKIG00000007262.1"/>
</dbReference>
<feature type="signal peptide" evidence="14">
    <location>
        <begin position="1"/>
        <end position="18"/>
    </location>
</feature>
<comment type="subcellular location">
    <subcellularLocation>
        <location evidence="1">Membrane</location>
        <topology evidence="1">Single-pass type I membrane protein</topology>
    </subcellularLocation>
</comment>
<protein>
    <recommendedName>
        <fullName evidence="14">Leishmanolysin-like peptidase</fullName>
        <ecNumber evidence="14">3.4.24.-</ecNumber>
    </recommendedName>
</protein>
<name>A0A3B3S0U7_9TELE</name>
<dbReference type="Pfam" id="PF01457">
    <property type="entry name" value="Peptidase_M8"/>
    <property type="match status" value="1"/>
</dbReference>
<sequence length="615" mass="68916">MRKIFLWLLLLCLPTAFQKCIFDDIQPWVRVVSPLPNQPTSPKHTGDNQTRNTNPKAPQRTDRVVSQKHQRIIRQITSRTQSNSSGLLPIRIRTWIPQESFALSHVERERLELATSKAVGIVSDILSVDRIPGRMLLSRDINKFCKFIWKDAAVINYNKCARANENYRMENCLDVTIPDDHLSGCGVYLHPNSQTMLVLRPEGRGLPDTDFVLYLHTRSTDKCHAEPGVLAYAAHCQTDRRGRPLAGVVVICRNAFHGEGYSHSRMVQTIMHELFHVLGFSKELFDTWKDCSHSSRIGEDCLSHGQVTNIDGTGQVRIYTPSVIRAMQKHLGSSEEELGGPLENLAANEPSSHWEARVLQGSIMAAALDRPELVRVDPLTLAALQDTGWYYVNQSAAQRMEWGEGQGSLFGSLATCHDNSSTFFCTGSGLGCHYLHFHKGVCQSDQYLEGCRIYKPLTNESECSKESNDKINKAEEWSGEIYSPESRCFFSNLSRENISRSVSDSPAGRCYRHRCTGINQYEVKVSGSEWMDCPVGTSIQVPGYRGVVSCPDKGLCLSAPPPPQDSPFYPATRILGSFATDRCVFIMLFRPPLFCYSNVAVFCCDSIMIIFGCLV</sequence>
<feature type="binding site" evidence="13">
    <location>
        <position position="272"/>
    </location>
    <ligand>
        <name>Zn(2+)</name>
        <dbReference type="ChEBI" id="CHEBI:29105"/>
        <note>catalytic</note>
    </ligand>
</feature>
<evidence type="ECO:0000256" key="5">
    <source>
        <dbReference type="ARBA" id="ARBA00022723"/>
    </source>
</evidence>
<keyword evidence="17" id="KW-1185">Reference proteome</keyword>
<evidence type="ECO:0000256" key="6">
    <source>
        <dbReference type="ARBA" id="ARBA00022729"/>
    </source>
</evidence>
<dbReference type="EC" id="3.4.24.-" evidence="14"/>
<dbReference type="GO" id="GO:0046872">
    <property type="term" value="F:metal ion binding"/>
    <property type="evidence" value="ECO:0007669"/>
    <property type="project" value="UniProtKB-KW"/>
</dbReference>
<dbReference type="AlphaFoldDB" id="A0A3B3S0U7"/>
<evidence type="ECO:0000256" key="15">
    <source>
        <dbReference type="SAM" id="MobiDB-lite"/>
    </source>
</evidence>
<feature type="compositionally biased region" description="Polar residues" evidence="15">
    <location>
        <begin position="38"/>
        <end position="56"/>
    </location>
</feature>
<keyword evidence="4" id="KW-0812">Transmembrane</keyword>
<dbReference type="PANTHER" id="PTHR10942">
    <property type="entry name" value="LEISHMANOLYSIN-LIKE PEPTIDASE"/>
    <property type="match status" value="1"/>
</dbReference>
<keyword evidence="7 14" id="KW-0378">Hydrolase</keyword>
<evidence type="ECO:0000256" key="4">
    <source>
        <dbReference type="ARBA" id="ARBA00022692"/>
    </source>
</evidence>
<dbReference type="GO" id="GO:0007155">
    <property type="term" value="P:cell adhesion"/>
    <property type="evidence" value="ECO:0007669"/>
    <property type="project" value="InterPro"/>
</dbReference>
<keyword evidence="9" id="KW-1133">Transmembrane helix</keyword>
<evidence type="ECO:0000256" key="8">
    <source>
        <dbReference type="ARBA" id="ARBA00022833"/>
    </source>
</evidence>
<evidence type="ECO:0000256" key="12">
    <source>
        <dbReference type="PIRSR" id="PIRSR601577-1"/>
    </source>
</evidence>
<keyword evidence="6 14" id="KW-0732">Signal</keyword>
<dbReference type="Gene3D" id="3.90.132.10">
    <property type="entry name" value="Leishmanolysin , domain 2"/>
    <property type="match status" value="1"/>
</dbReference>
<dbReference type="GeneTree" id="ENSGT00940000163573"/>
<dbReference type="Proteomes" id="UP000261540">
    <property type="component" value="Unplaced"/>
</dbReference>
<evidence type="ECO:0000256" key="1">
    <source>
        <dbReference type="ARBA" id="ARBA00004479"/>
    </source>
</evidence>
<evidence type="ECO:0000313" key="16">
    <source>
        <dbReference type="Ensembl" id="ENSPKIP00000023750.1"/>
    </source>
</evidence>
<keyword evidence="11" id="KW-0472">Membrane</keyword>
<evidence type="ECO:0000256" key="10">
    <source>
        <dbReference type="ARBA" id="ARBA00023049"/>
    </source>
</evidence>
<feature type="binding site" evidence="13">
    <location>
        <position position="353"/>
    </location>
    <ligand>
        <name>Zn(2+)</name>
        <dbReference type="ChEBI" id="CHEBI:29105"/>
        <note>catalytic</note>
    </ligand>
</feature>
<feature type="chain" id="PRO_5023971445" description="Leishmanolysin-like peptidase" evidence="14">
    <location>
        <begin position="19"/>
        <end position="615"/>
    </location>
</feature>
<feature type="binding site" evidence="13">
    <location>
        <position position="276"/>
    </location>
    <ligand>
        <name>Zn(2+)</name>
        <dbReference type="ChEBI" id="CHEBI:29105"/>
        <note>catalytic</note>
    </ligand>
</feature>
<organism evidence="16 17">
    <name type="scientific">Paramormyrops kingsleyae</name>
    <dbReference type="NCBI Taxonomy" id="1676925"/>
    <lineage>
        <taxon>Eukaryota</taxon>
        <taxon>Metazoa</taxon>
        <taxon>Chordata</taxon>
        <taxon>Craniata</taxon>
        <taxon>Vertebrata</taxon>
        <taxon>Euteleostomi</taxon>
        <taxon>Actinopterygii</taxon>
        <taxon>Neopterygii</taxon>
        <taxon>Teleostei</taxon>
        <taxon>Osteoglossocephala</taxon>
        <taxon>Osteoglossomorpha</taxon>
        <taxon>Osteoglossiformes</taxon>
        <taxon>Mormyridae</taxon>
        <taxon>Paramormyrops</taxon>
    </lineage>
</organism>
<dbReference type="STRING" id="1676925.ENSPKIP00000023750"/>
<dbReference type="GO" id="GO:0006508">
    <property type="term" value="P:proteolysis"/>
    <property type="evidence" value="ECO:0007669"/>
    <property type="project" value="UniProtKB-KW"/>
</dbReference>
<evidence type="ECO:0000256" key="14">
    <source>
        <dbReference type="RuleBase" id="RU366077"/>
    </source>
</evidence>
<feature type="active site" evidence="12">
    <location>
        <position position="273"/>
    </location>
</feature>
<dbReference type="PANTHER" id="PTHR10942:SF6">
    <property type="entry name" value="CILIATED LEFT-RIGHT ORGANIZER METALLOPEPTIDASE"/>
    <property type="match status" value="1"/>
</dbReference>
<evidence type="ECO:0000256" key="2">
    <source>
        <dbReference type="ARBA" id="ARBA00005860"/>
    </source>
</evidence>
<evidence type="ECO:0000256" key="11">
    <source>
        <dbReference type="ARBA" id="ARBA00023136"/>
    </source>
</evidence>
<evidence type="ECO:0000313" key="17">
    <source>
        <dbReference type="Proteomes" id="UP000261540"/>
    </source>
</evidence>
<evidence type="ECO:0000256" key="7">
    <source>
        <dbReference type="ARBA" id="ARBA00022801"/>
    </source>
</evidence>
<reference evidence="16" key="2">
    <citation type="submission" date="2025-09" db="UniProtKB">
        <authorList>
            <consortium name="Ensembl"/>
        </authorList>
    </citation>
    <scope>IDENTIFICATION</scope>
</reference>
<dbReference type="GO" id="GO:0004222">
    <property type="term" value="F:metalloendopeptidase activity"/>
    <property type="evidence" value="ECO:0007669"/>
    <property type="project" value="UniProtKB-UniRule"/>
</dbReference>
<comment type="similarity">
    <text evidence="2 14">Belongs to the peptidase M8 family.</text>
</comment>
<evidence type="ECO:0000256" key="3">
    <source>
        <dbReference type="ARBA" id="ARBA00022670"/>
    </source>
</evidence>
<evidence type="ECO:0000256" key="9">
    <source>
        <dbReference type="ARBA" id="ARBA00022989"/>
    </source>
</evidence>
<evidence type="ECO:0000256" key="13">
    <source>
        <dbReference type="PIRSR" id="PIRSR601577-2"/>
    </source>
</evidence>
<dbReference type="InterPro" id="IPR001577">
    <property type="entry name" value="Peptidase_M8"/>
</dbReference>
<feature type="region of interest" description="Disordered" evidence="15">
    <location>
        <begin position="36"/>
        <end position="63"/>
    </location>
</feature>
<comment type="cofactor">
    <cofactor evidence="13 14">
        <name>Zn(2+)</name>
        <dbReference type="ChEBI" id="CHEBI:29105"/>
    </cofactor>
    <text evidence="13 14">Binds 1 zinc ion per subunit.</text>
</comment>
<dbReference type="GO" id="GO:0016020">
    <property type="term" value="C:membrane"/>
    <property type="evidence" value="ECO:0007669"/>
    <property type="project" value="UniProtKB-SubCell"/>
</dbReference>